<evidence type="ECO:0000259" key="1">
    <source>
        <dbReference type="Pfam" id="PF04149"/>
    </source>
</evidence>
<evidence type="ECO:0000313" key="2">
    <source>
        <dbReference type="EMBL" id="MFC7387080.1"/>
    </source>
</evidence>
<dbReference type="EMBL" id="JBHTCG010000033">
    <property type="protein sequence ID" value="MFC7387080.1"/>
    <property type="molecule type" value="Genomic_DNA"/>
</dbReference>
<feature type="domain" description="DUF397" evidence="1">
    <location>
        <begin position="10"/>
        <end position="60"/>
    </location>
</feature>
<dbReference type="InterPro" id="IPR007278">
    <property type="entry name" value="DUF397"/>
</dbReference>
<proteinExistence type="predicted"/>
<evidence type="ECO:0000313" key="3">
    <source>
        <dbReference type="Proteomes" id="UP001596496"/>
    </source>
</evidence>
<reference evidence="3" key="1">
    <citation type="journal article" date="2019" name="Int. J. Syst. Evol. Microbiol.">
        <title>The Global Catalogue of Microorganisms (GCM) 10K type strain sequencing project: providing services to taxonomists for standard genome sequencing and annotation.</title>
        <authorList>
            <consortium name="The Broad Institute Genomics Platform"/>
            <consortium name="The Broad Institute Genome Sequencing Center for Infectious Disease"/>
            <person name="Wu L."/>
            <person name="Ma J."/>
        </authorList>
    </citation>
    <scope>NUCLEOTIDE SEQUENCE [LARGE SCALE GENOMIC DNA]</scope>
    <source>
        <strain evidence="3">CECT 7649</strain>
    </source>
</reference>
<name>A0ABW2PGK3_9ACTN</name>
<dbReference type="Pfam" id="PF04149">
    <property type="entry name" value="DUF397"/>
    <property type="match status" value="1"/>
</dbReference>
<keyword evidence="3" id="KW-1185">Reference proteome</keyword>
<gene>
    <name evidence="2" type="ORF">ACFQSB_33055</name>
</gene>
<accession>A0ABW2PGK3</accession>
<dbReference type="RefSeq" id="WP_380830748.1">
    <property type="nucleotide sequence ID" value="NZ_JBHTCG010000033.1"/>
</dbReference>
<organism evidence="2 3">
    <name type="scientific">Sphaerisporangium rhizosphaerae</name>
    <dbReference type="NCBI Taxonomy" id="2269375"/>
    <lineage>
        <taxon>Bacteria</taxon>
        <taxon>Bacillati</taxon>
        <taxon>Actinomycetota</taxon>
        <taxon>Actinomycetes</taxon>
        <taxon>Streptosporangiales</taxon>
        <taxon>Streptosporangiaceae</taxon>
        <taxon>Sphaerisporangium</taxon>
    </lineage>
</organism>
<dbReference type="Proteomes" id="UP001596496">
    <property type="component" value="Unassembled WGS sequence"/>
</dbReference>
<sequence length="61" mass="6946">MSERDLSDVAWRKSTYSQQNGNCLEIAYLGASVALRDSKDSEGPKLFVSKDDWRAFIDSMR</sequence>
<protein>
    <submittedName>
        <fullName evidence="2">DUF397 domain-containing protein</fullName>
    </submittedName>
</protein>
<comment type="caution">
    <text evidence="2">The sequence shown here is derived from an EMBL/GenBank/DDBJ whole genome shotgun (WGS) entry which is preliminary data.</text>
</comment>